<keyword evidence="2" id="KW-1185">Reference proteome</keyword>
<sequence>MKLSGFRTRKPIRKPISFVPKSSTRRFWNPSFYSVLFLRWEVQQLEDNFHVVGTFRRNGSILECDKLHAWAAACCVRIGHVIVFHQWPLVPLVCTTNSALGSPFKGR</sequence>
<organism evidence="1 2">
    <name type="scientific">Caerostris darwini</name>
    <dbReference type="NCBI Taxonomy" id="1538125"/>
    <lineage>
        <taxon>Eukaryota</taxon>
        <taxon>Metazoa</taxon>
        <taxon>Ecdysozoa</taxon>
        <taxon>Arthropoda</taxon>
        <taxon>Chelicerata</taxon>
        <taxon>Arachnida</taxon>
        <taxon>Araneae</taxon>
        <taxon>Araneomorphae</taxon>
        <taxon>Entelegynae</taxon>
        <taxon>Araneoidea</taxon>
        <taxon>Araneidae</taxon>
        <taxon>Caerostris</taxon>
    </lineage>
</organism>
<dbReference type="AlphaFoldDB" id="A0AAV4V6V1"/>
<comment type="caution">
    <text evidence="1">The sequence shown here is derived from an EMBL/GenBank/DDBJ whole genome shotgun (WGS) entry which is preliminary data.</text>
</comment>
<protein>
    <submittedName>
        <fullName evidence="1">Uncharacterized protein</fullName>
    </submittedName>
</protein>
<dbReference type="EMBL" id="BPLQ01012460">
    <property type="protein sequence ID" value="GIY65690.1"/>
    <property type="molecule type" value="Genomic_DNA"/>
</dbReference>
<reference evidence="1 2" key="1">
    <citation type="submission" date="2021-06" db="EMBL/GenBank/DDBJ databases">
        <title>Caerostris darwini draft genome.</title>
        <authorList>
            <person name="Kono N."/>
            <person name="Arakawa K."/>
        </authorList>
    </citation>
    <scope>NUCLEOTIDE SEQUENCE [LARGE SCALE GENOMIC DNA]</scope>
</reference>
<evidence type="ECO:0000313" key="1">
    <source>
        <dbReference type="EMBL" id="GIY65690.1"/>
    </source>
</evidence>
<name>A0AAV4V6V1_9ARAC</name>
<proteinExistence type="predicted"/>
<evidence type="ECO:0000313" key="2">
    <source>
        <dbReference type="Proteomes" id="UP001054837"/>
    </source>
</evidence>
<accession>A0AAV4V6V1</accession>
<dbReference type="Proteomes" id="UP001054837">
    <property type="component" value="Unassembled WGS sequence"/>
</dbReference>
<gene>
    <name evidence="1" type="ORF">CDAR_81961</name>
</gene>